<dbReference type="Pfam" id="PF00953">
    <property type="entry name" value="Glycos_transf_4"/>
    <property type="match status" value="1"/>
</dbReference>
<dbReference type="GO" id="GO:0005886">
    <property type="term" value="C:plasma membrane"/>
    <property type="evidence" value="ECO:0007669"/>
    <property type="project" value="UniProtKB-SubCell"/>
</dbReference>
<dbReference type="AlphaFoldDB" id="A0A9D1L3H6"/>
<evidence type="ECO:0000256" key="1">
    <source>
        <dbReference type="ARBA" id="ARBA00004141"/>
    </source>
</evidence>
<keyword evidence="3 7" id="KW-0808">Transferase</keyword>
<evidence type="ECO:0000256" key="8">
    <source>
        <dbReference type="NCBIfam" id="TIGR00445"/>
    </source>
</evidence>
<keyword evidence="5 7" id="KW-1133">Transmembrane helix</keyword>
<keyword evidence="4 7" id="KW-0812">Transmembrane</keyword>
<feature type="transmembrane region" description="Helical" evidence="7">
    <location>
        <begin position="209"/>
        <end position="226"/>
    </location>
</feature>
<comment type="subcellular location">
    <subcellularLocation>
        <location evidence="7">Cell membrane</location>
        <topology evidence="7">Multi-pass membrane protein</topology>
    </subcellularLocation>
    <subcellularLocation>
        <location evidence="1">Membrane</location>
        <topology evidence="1">Multi-pass membrane protein</topology>
    </subcellularLocation>
</comment>
<dbReference type="InterPro" id="IPR003524">
    <property type="entry name" value="PNAcMuramoyl-5peptid_Trfase"/>
</dbReference>
<dbReference type="GO" id="GO:0008963">
    <property type="term" value="F:phospho-N-acetylmuramoyl-pentapeptide-transferase activity"/>
    <property type="evidence" value="ECO:0007669"/>
    <property type="project" value="UniProtKB-UniRule"/>
</dbReference>
<keyword evidence="7" id="KW-1003">Cell membrane</keyword>
<dbReference type="GO" id="GO:0051301">
    <property type="term" value="P:cell division"/>
    <property type="evidence" value="ECO:0007669"/>
    <property type="project" value="UniProtKB-KW"/>
</dbReference>
<keyword evidence="6 7" id="KW-0472">Membrane</keyword>
<keyword evidence="7" id="KW-0573">Peptidoglycan synthesis</keyword>
<feature type="binding site" evidence="9">
    <location>
        <position position="173"/>
    </location>
    <ligand>
        <name>Mg(2+)</name>
        <dbReference type="ChEBI" id="CHEBI:18420"/>
    </ligand>
</feature>
<feature type="transmembrane region" description="Helical" evidence="7">
    <location>
        <begin position="142"/>
        <end position="166"/>
    </location>
</feature>
<evidence type="ECO:0000256" key="9">
    <source>
        <dbReference type="PIRSR" id="PIRSR600715-1"/>
    </source>
</evidence>
<dbReference type="GO" id="GO:0046872">
    <property type="term" value="F:metal ion binding"/>
    <property type="evidence" value="ECO:0007669"/>
    <property type="project" value="UniProtKB-KW"/>
</dbReference>
<dbReference type="PANTHER" id="PTHR22926">
    <property type="entry name" value="PHOSPHO-N-ACETYLMURAMOYL-PENTAPEPTIDE-TRANSFERASE"/>
    <property type="match status" value="1"/>
</dbReference>
<dbReference type="EMBL" id="DVML01000025">
    <property type="protein sequence ID" value="HIU22730.1"/>
    <property type="molecule type" value="Genomic_DNA"/>
</dbReference>
<feature type="transmembrane region" description="Helical" evidence="7">
    <location>
        <begin position="55"/>
        <end position="73"/>
    </location>
</feature>
<dbReference type="CDD" id="cd06852">
    <property type="entry name" value="GT_MraY"/>
    <property type="match status" value="1"/>
</dbReference>
<dbReference type="GO" id="GO:0009252">
    <property type="term" value="P:peptidoglycan biosynthetic process"/>
    <property type="evidence" value="ECO:0007669"/>
    <property type="project" value="UniProtKB-UniRule"/>
</dbReference>
<comment type="pathway">
    <text evidence="7">Cell wall biogenesis; peptidoglycan biosynthesis.</text>
</comment>
<feature type="transmembrane region" description="Helical" evidence="7">
    <location>
        <begin position="6"/>
        <end position="29"/>
    </location>
</feature>
<dbReference type="InterPro" id="IPR018480">
    <property type="entry name" value="PNAcMuramoyl-5peptid_Trfase_CS"/>
</dbReference>
<evidence type="ECO:0000256" key="2">
    <source>
        <dbReference type="ARBA" id="ARBA00005583"/>
    </source>
</evidence>
<keyword evidence="7" id="KW-0133">Cell shape</keyword>
<reference evidence="10" key="2">
    <citation type="journal article" date="2021" name="PeerJ">
        <title>Extensive microbial diversity within the chicken gut microbiome revealed by metagenomics and culture.</title>
        <authorList>
            <person name="Gilroy R."/>
            <person name="Ravi A."/>
            <person name="Getino M."/>
            <person name="Pursley I."/>
            <person name="Horton D.L."/>
            <person name="Alikhan N.F."/>
            <person name="Baker D."/>
            <person name="Gharbi K."/>
            <person name="Hall N."/>
            <person name="Watson M."/>
            <person name="Adriaenssens E.M."/>
            <person name="Foster-Nyarko E."/>
            <person name="Jarju S."/>
            <person name="Secka A."/>
            <person name="Antonio M."/>
            <person name="Oren A."/>
            <person name="Chaudhuri R.R."/>
            <person name="La Ragione R."/>
            <person name="Hildebrand F."/>
            <person name="Pallen M.J."/>
        </authorList>
    </citation>
    <scope>NUCLEOTIDE SEQUENCE</scope>
    <source>
        <strain evidence="10">CHK197-8231</strain>
    </source>
</reference>
<dbReference type="HAMAP" id="MF_00038">
    <property type="entry name" value="MraY"/>
    <property type="match status" value="1"/>
</dbReference>
<keyword evidence="7 9" id="KW-0460">Magnesium</keyword>
<evidence type="ECO:0000256" key="6">
    <source>
        <dbReference type="ARBA" id="ARBA00023136"/>
    </source>
</evidence>
<keyword evidence="7 9" id="KW-0479">Metal-binding</keyword>
<feature type="transmembrane region" description="Helical" evidence="7">
    <location>
        <begin position="259"/>
        <end position="281"/>
    </location>
</feature>
<keyword evidence="7" id="KW-0131">Cell cycle</keyword>
<comment type="cofactor">
    <cofactor evidence="7 9">
        <name>Mg(2+)</name>
        <dbReference type="ChEBI" id="CHEBI:18420"/>
    </cofactor>
</comment>
<name>A0A9D1L3H6_9BACT</name>
<dbReference type="InterPro" id="IPR000715">
    <property type="entry name" value="Glycosyl_transferase_4"/>
</dbReference>
<evidence type="ECO:0000313" key="11">
    <source>
        <dbReference type="Proteomes" id="UP000824087"/>
    </source>
</evidence>
<feature type="transmembrane region" description="Helical" evidence="7">
    <location>
        <begin position="308"/>
        <end position="329"/>
    </location>
</feature>
<dbReference type="Proteomes" id="UP000824087">
    <property type="component" value="Unassembled WGS sequence"/>
</dbReference>
<evidence type="ECO:0000313" key="10">
    <source>
        <dbReference type="EMBL" id="HIU22730.1"/>
    </source>
</evidence>
<comment type="caution">
    <text evidence="10">The sequence shown here is derived from an EMBL/GenBank/DDBJ whole genome shotgun (WGS) entry which is preliminary data.</text>
</comment>
<feature type="transmembrane region" description="Helical" evidence="7">
    <location>
        <begin position="79"/>
        <end position="99"/>
    </location>
</feature>
<evidence type="ECO:0000256" key="5">
    <source>
        <dbReference type="ARBA" id="ARBA00022989"/>
    </source>
</evidence>
<gene>
    <name evidence="7" type="primary">mraY</name>
    <name evidence="10" type="ORF">IAD49_04020</name>
</gene>
<feature type="transmembrane region" description="Helical" evidence="7">
    <location>
        <begin position="119"/>
        <end position="136"/>
    </location>
</feature>
<comment type="similarity">
    <text evidence="2 7">Belongs to the glycosyltransferase 4 family. MraY subfamily.</text>
</comment>
<dbReference type="PANTHER" id="PTHR22926:SF5">
    <property type="entry name" value="PHOSPHO-N-ACETYLMURAMOYL-PENTAPEPTIDE-TRANSFERASE HOMOLOG"/>
    <property type="match status" value="1"/>
</dbReference>
<dbReference type="GO" id="GO:0008360">
    <property type="term" value="P:regulation of cell shape"/>
    <property type="evidence" value="ECO:0007669"/>
    <property type="project" value="UniProtKB-KW"/>
</dbReference>
<comment type="function">
    <text evidence="7">Catalyzes the initial step of the lipid cycle reactions in the biosynthesis of the cell wall peptidoglycan: transfers peptidoglycan precursor phospho-MurNAc-pentapeptide from UDP-MurNAc-pentapeptide onto the lipid carrier undecaprenyl phosphate, yielding undecaprenyl-pyrophosphoryl-MurNAc-pentapeptide, known as lipid I.</text>
</comment>
<reference evidence="10" key="1">
    <citation type="submission" date="2020-10" db="EMBL/GenBank/DDBJ databases">
        <authorList>
            <person name="Gilroy R."/>
        </authorList>
    </citation>
    <scope>NUCLEOTIDE SEQUENCE</scope>
    <source>
        <strain evidence="10">CHK197-8231</strain>
    </source>
</reference>
<evidence type="ECO:0000256" key="4">
    <source>
        <dbReference type="ARBA" id="ARBA00022692"/>
    </source>
</evidence>
<dbReference type="Pfam" id="PF10555">
    <property type="entry name" value="MraY_sig1"/>
    <property type="match status" value="1"/>
</dbReference>
<accession>A0A9D1L3H6</accession>
<feature type="binding site" evidence="9">
    <location>
        <position position="237"/>
    </location>
    <ligand>
        <name>Mg(2+)</name>
        <dbReference type="ChEBI" id="CHEBI:18420"/>
    </ligand>
</feature>
<dbReference type="GO" id="GO:0071555">
    <property type="term" value="P:cell wall organization"/>
    <property type="evidence" value="ECO:0007669"/>
    <property type="project" value="UniProtKB-KW"/>
</dbReference>
<organism evidence="10 11">
    <name type="scientific">Candidatus Fimihabitans intestinipullorum</name>
    <dbReference type="NCBI Taxonomy" id="2840820"/>
    <lineage>
        <taxon>Bacteria</taxon>
        <taxon>Bacillati</taxon>
        <taxon>Mycoplasmatota</taxon>
        <taxon>Mycoplasmatota incertae sedis</taxon>
        <taxon>Candidatus Fimihabitans</taxon>
    </lineage>
</organism>
<evidence type="ECO:0000256" key="7">
    <source>
        <dbReference type="HAMAP-Rule" id="MF_00038"/>
    </source>
</evidence>
<comment type="catalytic activity">
    <reaction evidence="7">
        <text>UDP-N-acetyl-alpha-D-muramoyl-L-alanyl-gamma-D-glutamyl-meso-2,6-diaminopimeloyl-D-alanyl-D-alanine + di-trans,octa-cis-undecaprenyl phosphate = di-trans,octa-cis-undecaprenyl diphospho-N-acetyl-alpha-D-muramoyl-L-alanyl-D-glutamyl-meso-2,6-diaminopimeloyl-D-alanyl-D-alanine + UMP</text>
        <dbReference type="Rhea" id="RHEA:28386"/>
        <dbReference type="ChEBI" id="CHEBI:57865"/>
        <dbReference type="ChEBI" id="CHEBI:60392"/>
        <dbReference type="ChEBI" id="CHEBI:61386"/>
        <dbReference type="ChEBI" id="CHEBI:61387"/>
        <dbReference type="EC" id="2.7.8.13"/>
    </reaction>
</comment>
<protein>
    <recommendedName>
        <fullName evidence="7 8">Phospho-N-acetylmuramoyl-pentapeptide-transferase</fullName>
        <ecNumber evidence="7 8">2.7.8.13</ecNumber>
    </recommendedName>
    <alternativeName>
        <fullName evidence="7">UDP-MurNAc-pentapeptide phosphotransferase</fullName>
    </alternativeName>
</protein>
<keyword evidence="7" id="KW-0961">Cell wall biogenesis/degradation</keyword>
<feature type="transmembrane region" description="Helical" evidence="7">
    <location>
        <begin position="178"/>
        <end position="197"/>
    </location>
</feature>
<dbReference type="NCBIfam" id="TIGR00445">
    <property type="entry name" value="mraY"/>
    <property type="match status" value="1"/>
</dbReference>
<evidence type="ECO:0000256" key="3">
    <source>
        <dbReference type="ARBA" id="ARBA00022679"/>
    </source>
</evidence>
<keyword evidence="7" id="KW-0132">Cell division</keyword>
<sequence>MLILTKATLAMMIGFIFAIVTAVILIPILKRHKAGQSLSVYLEDRHSKKQGTPTMGGFIFIIPTLGTLLLLYLTDRLELSYTFCIVMITFIGYALIGFLDDYLIIKRHNNAGLSEKQKLFLQLVIAIIFFYLFMIAGNEPLIWIHTLHIKINIGWFYGLFILFLLLASSNAVNLTDGLDGLAGGLSVIAFFTFGVISYHTGWLEGYQELGMFCFILVGALLGFLLFNVSPAKVFMGDTGSLSLGATLGALAILTRHELLLVLIGIVFVLETASCILQRIYYKWTKKRLFPMAPIHHSFEKCGWDERDIVKLFWVIGLLGAMASIAFGIWM</sequence>
<dbReference type="EC" id="2.7.8.13" evidence="7 8"/>
<dbReference type="PROSITE" id="PS01348">
    <property type="entry name" value="MRAY_2"/>
    <property type="match status" value="1"/>
</dbReference>
<proteinExistence type="inferred from homology"/>